<dbReference type="GO" id="GO:0016491">
    <property type="term" value="F:oxidoreductase activity"/>
    <property type="evidence" value="ECO:0007669"/>
    <property type="project" value="UniProtKB-KW"/>
</dbReference>
<dbReference type="InterPro" id="IPR036291">
    <property type="entry name" value="NAD(P)-bd_dom_sf"/>
</dbReference>
<keyword evidence="4" id="KW-1185">Reference proteome</keyword>
<accession>A0AA36HT66</accession>
<dbReference type="Pfam" id="PF00106">
    <property type="entry name" value="adh_short"/>
    <property type="match status" value="2"/>
</dbReference>
<comment type="similarity">
    <text evidence="1">Belongs to the short-chain dehydrogenases/reductases (SDR) family.</text>
</comment>
<dbReference type="Gene3D" id="3.40.50.720">
    <property type="entry name" value="NAD(P)-binding Rossmann-like Domain"/>
    <property type="match status" value="1"/>
</dbReference>
<dbReference type="InterPro" id="IPR029063">
    <property type="entry name" value="SAM-dependent_MTases_sf"/>
</dbReference>
<name>A0AA36HT66_9DINO</name>
<dbReference type="AlphaFoldDB" id="A0AA36HT66"/>
<dbReference type="PANTHER" id="PTHR24320:SF148">
    <property type="entry name" value="NAD(P)-BINDING ROSSMANN-FOLD SUPERFAMILY PROTEIN"/>
    <property type="match status" value="1"/>
</dbReference>
<sequence length="495" mass="52982">MARELGRPHVRRAAEKCADRRKMTTAFWAALAAGHVRTARARAQGAPGAEVKGKVALITGASTGIGKATALGLAKGGYGKIFLAGHDEAKTQAAIRDLKAKSEAELEYLPLELANLGSVRSAAQAFQATSLPLHALICNAAVMALPERRVTEDGHEYQLEVNYLSHFLLVNLLLPQLTAAGSQQDPARIINVSSSAHFVRSPLGFGDAGQLDAGQVDYYPWTAYGQSKLAQVMFTYELARRLQKQGLPVVANVLDPGIVDTELQRYLPTRAPEAVMKFAKSPEQGAETSVLLATAAAGRASGGYWVDGKRAESLGKGASPLPLNKELAVEGTTSYDPKVWEALWRRSAELVLDVGGEPGFLAAALLSRGIPVTVVDLSWGKTGKNNHTTQIEDMEEAGLPEHARFRAVPAAFDESFVAEHRELVEACSALVSLYGDEATTPCLHYEPWLRTSEAVGGGRVFHVSLRECRSRQHPPTGKWAVVGGSGFLFTGGRAA</sequence>
<dbReference type="SUPFAM" id="SSF53335">
    <property type="entry name" value="S-adenosyl-L-methionine-dependent methyltransferases"/>
    <property type="match status" value="1"/>
</dbReference>
<gene>
    <name evidence="3" type="ORF">EVOR1521_LOCUS3504</name>
</gene>
<dbReference type="EMBL" id="CAUJNA010000216">
    <property type="protein sequence ID" value="CAJ1373773.1"/>
    <property type="molecule type" value="Genomic_DNA"/>
</dbReference>
<dbReference type="InterPro" id="IPR002347">
    <property type="entry name" value="SDR_fam"/>
</dbReference>
<dbReference type="PRINTS" id="PR00081">
    <property type="entry name" value="GDHRDH"/>
</dbReference>
<evidence type="ECO:0000256" key="1">
    <source>
        <dbReference type="ARBA" id="ARBA00006484"/>
    </source>
</evidence>
<dbReference type="PANTHER" id="PTHR24320">
    <property type="entry name" value="RETINOL DEHYDROGENASE"/>
    <property type="match status" value="1"/>
</dbReference>
<protein>
    <submittedName>
        <fullName evidence="3">Uncharacterized protein</fullName>
    </submittedName>
</protein>
<keyword evidence="2" id="KW-0560">Oxidoreductase</keyword>
<dbReference type="Proteomes" id="UP001178507">
    <property type="component" value="Unassembled WGS sequence"/>
</dbReference>
<evidence type="ECO:0000313" key="4">
    <source>
        <dbReference type="Proteomes" id="UP001178507"/>
    </source>
</evidence>
<organism evidence="3 4">
    <name type="scientific">Effrenium voratum</name>
    <dbReference type="NCBI Taxonomy" id="2562239"/>
    <lineage>
        <taxon>Eukaryota</taxon>
        <taxon>Sar</taxon>
        <taxon>Alveolata</taxon>
        <taxon>Dinophyceae</taxon>
        <taxon>Suessiales</taxon>
        <taxon>Symbiodiniaceae</taxon>
        <taxon>Effrenium</taxon>
    </lineage>
</organism>
<proteinExistence type="inferred from homology"/>
<evidence type="ECO:0000313" key="3">
    <source>
        <dbReference type="EMBL" id="CAJ1373773.1"/>
    </source>
</evidence>
<evidence type="ECO:0000256" key="2">
    <source>
        <dbReference type="ARBA" id="ARBA00023002"/>
    </source>
</evidence>
<comment type="caution">
    <text evidence="3">The sequence shown here is derived from an EMBL/GenBank/DDBJ whole genome shotgun (WGS) entry which is preliminary data.</text>
</comment>
<reference evidence="3" key="1">
    <citation type="submission" date="2023-08" db="EMBL/GenBank/DDBJ databases">
        <authorList>
            <person name="Chen Y."/>
            <person name="Shah S."/>
            <person name="Dougan E. K."/>
            <person name="Thang M."/>
            <person name="Chan C."/>
        </authorList>
    </citation>
    <scope>NUCLEOTIDE SEQUENCE</scope>
</reference>
<dbReference type="SUPFAM" id="SSF51735">
    <property type="entry name" value="NAD(P)-binding Rossmann-fold domains"/>
    <property type="match status" value="1"/>
</dbReference>